<name>A0A1A9RV48_EIKCO</name>
<evidence type="ECO:0000313" key="2">
    <source>
        <dbReference type="Proteomes" id="UP000078103"/>
    </source>
</evidence>
<dbReference type="AlphaFoldDB" id="A0A1A9RV48"/>
<dbReference type="RefSeq" id="WP_064105048.1">
    <property type="nucleotide sequence ID" value="NZ_LXSH01000007.1"/>
</dbReference>
<reference evidence="2" key="1">
    <citation type="submission" date="2016-05" db="EMBL/GenBank/DDBJ databases">
        <title>Draft genome of Corynebacterium afermentans subsp. afermentans LCDC 88199T.</title>
        <authorList>
            <person name="Bernier A.-M."/>
            <person name="Bernard K."/>
        </authorList>
    </citation>
    <scope>NUCLEOTIDE SEQUENCE [LARGE SCALE GENOMIC DNA]</scope>
    <source>
        <strain evidence="2">NML120819</strain>
    </source>
</reference>
<gene>
    <name evidence="1" type="ORF">A7P89_01295</name>
</gene>
<organism evidence="1 2">
    <name type="scientific">Eikenella corrodens</name>
    <dbReference type="NCBI Taxonomy" id="539"/>
    <lineage>
        <taxon>Bacteria</taxon>
        <taxon>Pseudomonadati</taxon>
        <taxon>Pseudomonadota</taxon>
        <taxon>Betaproteobacteria</taxon>
        <taxon>Neisseriales</taxon>
        <taxon>Neisseriaceae</taxon>
        <taxon>Eikenella</taxon>
    </lineage>
</organism>
<dbReference type="EMBL" id="LXSH01000007">
    <property type="protein sequence ID" value="OAM24900.1"/>
    <property type="molecule type" value="Genomic_DNA"/>
</dbReference>
<protein>
    <submittedName>
        <fullName evidence="1">Uncharacterized protein</fullName>
    </submittedName>
</protein>
<comment type="caution">
    <text evidence="1">The sequence shown here is derived from an EMBL/GenBank/DDBJ whole genome shotgun (WGS) entry which is preliminary data.</text>
</comment>
<evidence type="ECO:0000313" key="1">
    <source>
        <dbReference type="EMBL" id="OAM24900.1"/>
    </source>
</evidence>
<dbReference type="Proteomes" id="UP000078103">
    <property type="component" value="Unassembled WGS sequence"/>
</dbReference>
<accession>A0A1A9RV48</accession>
<proteinExistence type="predicted"/>
<sequence length="70" mass="8254">MLRLSKKIVDAIKKLITLGLSESEIVKEIRRVFQIEIEDWSDDELIEEIREIALEMQALKNKTNTPKPRF</sequence>